<sequence length="319" mass="37798">MKVLLIIWKLYTHFQLHIPVGKKTMCKPGFEDLLGNNNLWAGKDQQCDDSEMIYKYSADLHNSVVLYINFFRVLVTMSSQSICCKLCFKTFTTYQKLLIHERNRHLYNKTIPHFYSLPQPSSEQMFYYINSFIVLIKKKLGFSRHAVGKKRFSIDTFPENVFVYLFKNEEKFKYSPARHKYQCSFEGSVGAARLKEIFHYDHWSFRQDPFTNTKGYVLLENYENTYQVKFSWSQMTLLENNREFMLGRMTCNFITDSGEFQENNEEQILTSNNKQKIPEKPVEGKFHYILPRPPLNIINQHNFPLIPPPMVVPPKNSRT</sequence>
<evidence type="ECO:0000259" key="2">
    <source>
        <dbReference type="PROSITE" id="PS50157"/>
    </source>
</evidence>
<keyword evidence="1" id="KW-0863">Zinc-finger</keyword>
<keyword evidence="1" id="KW-0862">Zinc</keyword>
<evidence type="ECO:0000313" key="4">
    <source>
        <dbReference type="Proteomes" id="UP000018888"/>
    </source>
</evidence>
<reference evidence="3 4" key="2">
    <citation type="journal article" date="2018" name="New Phytol.">
        <title>High intraspecific genome diversity in the model arbuscular mycorrhizal symbiont Rhizophagus irregularis.</title>
        <authorList>
            <person name="Chen E.C.H."/>
            <person name="Morin E."/>
            <person name="Beaudet D."/>
            <person name="Noel J."/>
            <person name="Yildirir G."/>
            <person name="Ndikumana S."/>
            <person name="Charron P."/>
            <person name="St-Onge C."/>
            <person name="Giorgi J."/>
            <person name="Kruger M."/>
            <person name="Marton T."/>
            <person name="Ropars J."/>
            <person name="Grigoriev I.V."/>
            <person name="Hainaut M."/>
            <person name="Henrissat B."/>
            <person name="Roux C."/>
            <person name="Martin F."/>
            <person name="Corradi N."/>
        </authorList>
    </citation>
    <scope>NUCLEOTIDE SEQUENCE [LARGE SCALE GENOMIC DNA]</scope>
    <source>
        <strain evidence="3 4">DAOM 197198</strain>
    </source>
</reference>
<feature type="domain" description="C2H2-type" evidence="2">
    <location>
        <begin position="82"/>
        <end position="110"/>
    </location>
</feature>
<dbReference type="PROSITE" id="PS50157">
    <property type="entry name" value="ZINC_FINGER_C2H2_2"/>
    <property type="match status" value="1"/>
</dbReference>
<dbReference type="GO" id="GO:0008270">
    <property type="term" value="F:zinc ion binding"/>
    <property type="evidence" value="ECO:0007669"/>
    <property type="project" value="UniProtKB-KW"/>
</dbReference>
<accession>A0A2P4QPQ9</accession>
<evidence type="ECO:0000256" key="1">
    <source>
        <dbReference type="PROSITE-ProRule" id="PRU00042"/>
    </source>
</evidence>
<gene>
    <name evidence="3" type="ORF">GLOIN_2v1524369</name>
</gene>
<keyword evidence="1" id="KW-0479">Metal-binding</keyword>
<dbReference type="InterPro" id="IPR013087">
    <property type="entry name" value="Znf_C2H2_type"/>
</dbReference>
<dbReference type="VEuPathDB" id="FungiDB:RhiirFUN_020538"/>
<organism evidence="3 4">
    <name type="scientific">Rhizophagus irregularis (strain DAOM 181602 / DAOM 197198 / MUCL 43194)</name>
    <name type="common">Arbuscular mycorrhizal fungus</name>
    <name type="synonym">Glomus intraradices</name>
    <dbReference type="NCBI Taxonomy" id="747089"/>
    <lineage>
        <taxon>Eukaryota</taxon>
        <taxon>Fungi</taxon>
        <taxon>Fungi incertae sedis</taxon>
        <taxon>Mucoromycota</taxon>
        <taxon>Glomeromycotina</taxon>
        <taxon>Glomeromycetes</taxon>
        <taxon>Glomerales</taxon>
        <taxon>Glomeraceae</taxon>
        <taxon>Rhizophagus</taxon>
    </lineage>
</organism>
<reference evidence="3 4" key="1">
    <citation type="journal article" date="2013" name="Proc. Natl. Acad. Sci. U.S.A.">
        <title>Genome of an arbuscular mycorrhizal fungus provides insight into the oldest plant symbiosis.</title>
        <authorList>
            <person name="Tisserant E."/>
            <person name="Malbreil M."/>
            <person name="Kuo A."/>
            <person name="Kohler A."/>
            <person name="Symeonidi A."/>
            <person name="Balestrini R."/>
            <person name="Charron P."/>
            <person name="Duensing N."/>
            <person name="Frei Dit Frey N."/>
            <person name="Gianinazzi-Pearson V."/>
            <person name="Gilbert L.B."/>
            <person name="Handa Y."/>
            <person name="Herr J.R."/>
            <person name="Hijri M."/>
            <person name="Koul R."/>
            <person name="Kawaguchi M."/>
            <person name="Krajinski F."/>
            <person name="Lammers P.J."/>
            <person name="Masclaux F.G."/>
            <person name="Murat C."/>
            <person name="Morin E."/>
            <person name="Ndikumana S."/>
            <person name="Pagni M."/>
            <person name="Petitpierre D."/>
            <person name="Requena N."/>
            <person name="Rosikiewicz P."/>
            <person name="Riley R."/>
            <person name="Saito K."/>
            <person name="San Clemente H."/>
            <person name="Shapiro H."/>
            <person name="van Tuinen D."/>
            <person name="Becard G."/>
            <person name="Bonfante P."/>
            <person name="Paszkowski U."/>
            <person name="Shachar-Hill Y.Y."/>
            <person name="Tuskan G.A."/>
            <person name="Young P.W."/>
            <person name="Sanders I.R."/>
            <person name="Henrissat B."/>
            <person name="Rensing S.A."/>
            <person name="Grigoriev I.V."/>
            <person name="Corradi N."/>
            <person name="Roux C."/>
            <person name="Martin F."/>
        </authorList>
    </citation>
    <scope>NUCLEOTIDE SEQUENCE [LARGE SCALE GENOMIC DNA]</scope>
    <source>
        <strain evidence="3 4">DAOM 197198</strain>
    </source>
</reference>
<dbReference type="EMBL" id="AUPC02000023">
    <property type="protein sequence ID" value="POG79616.1"/>
    <property type="molecule type" value="Genomic_DNA"/>
</dbReference>
<name>A0A2P4QPQ9_RHIID</name>
<comment type="caution">
    <text evidence="3">The sequence shown here is derived from an EMBL/GenBank/DDBJ whole genome shotgun (WGS) entry which is preliminary data.</text>
</comment>
<dbReference type="PROSITE" id="PS00028">
    <property type="entry name" value="ZINC_FINGER_C2H2_1"/>
    <property type="match status" value="1"/>
</dbReference>
<proteinExistence type="predicted"/>
<protein>
    <recommendedName>
        <fullName evidence="2">C2H2-type domain-containing protein</fullName>
    </recommendedName>
</protein>
<dbReference type="Proteomes" id="UP000018888">
    <property type="component" value="Unassembled WGS sequence"/>
</dbReference>
<keyword evidence="4" id="KW-1185">Reference proteome</keyword>
<evidence type="ECO:0000313" key="3">
    <source>
        <dbReference type="EMBL" id="POG79616.1"/>
    </source>
</evidence>
<dbReference type="AlphaFoldDB" id="A0A2P4QPQ9"/>